<comment type="subcellular location">
    <subcellularLocation>
        <location evidence="1">Secreted</location>
    </subcellularLocation>
</comment>
<evidence type="ECO:0000256" key="2">
    <source>
        <dbReference type="ARBA" id="ARBA00022525"/>
    </source>
</evidence>
<keyword evidence="2" id="KW-0964">Secreted</keyword>
<dbReference type="PANTHER" id="PTHR11475:SF134">
    <property type="entry name" value="LD42267P"/>
    <property type="match status" value="1"/>
</dbReference>
<dbReference type="GO" id="GO:0005576">
    <property type="term" value="C:extracellular region"/>
    <property type="evidence" value="ECO:0007669"/>
    <property type="project" value="UniProtKB-SubCell"/>
</dbReference>
<evidence type="ECO:0000256" key="5">
    <source>
        <dbReference type="PIRSR" id="PIRSR619791-2"/>
    </source>
</evidence>
<dbReference type="GO" id="GO:0004601">
    <property type="term" value="F:peroxidase activity"/>
    <property type="evidence" value="ECO:0007669"/>
    <property type="project" value="UniProtKB-KW"/>
</dbReference>
<evidence type="ECO:0000313" key="7">
    <source>
        <dbReference type="EMBL" id="OQV16359.1"/>
    </source>
</evidence>
<evidence type="ECO:0000256" key="1">
    <source>
        <dbReference type="ARBA" id="ARBA00004613"/>
    </source>
</evidence>
<dbReference type="FunFam" id="1.10.640.10:FF:000003">
    <property type="entry name" value="chorion peroxidase"/>
    <property type="match status" value="1"/>
</dbReference>
<dbReference type="Gene3D" id="1.10.640.10">
    <property type="entry name" value="Haem peroxidase domain superfamily, animal type"/>
    <property type="match status" value="1"/>
</dbReference>
<dbReference type="AlphaFoldDB" id="A0A1W0WME2"/>
<dbReference type="PROSITE" id="PS50292">
    <property type="entry name" value="PEROXIDASE_3"/>
    <property type="match status" value="1"/>
</dbReference>
<dbReference type="InterPro" id="IPR037120">
    <property type="entry name" value="Haem_peroxidase_sf_animal"/>
</dbReference>
<evidence type="ECO:0000256" key="4">
    <source>
        <dbReference type="ARBA" id="ARBA00022729"/>
    </source>
</evidence>
<dbReference type="Proteomes" id="UP000192578">
    <property type="component" value="Unassembled WGS sequence"/>
</dbReference>
<dbReference type="OrthoDB" id="823504at2759"/>
<evidence type="ECO:0000256" key="6">
    <source>
        <dbReference type="SAM" id="SignalP"/>
    </source>
</evidence>
<evidence type="ECO:0000313" key="8">
    <source>
        <dbReference type="Proteomes" id="UP000192578"/>
    </source>
</evidence>
<feature type="chain" id="PRO_5012212907" evidence="6">
    <location>
        <begin position="21"/>
        <end position="918"/>
    </location>
</feature>
<organism evidence="7 8">
    <name type="scientific">Hypsibius exemplaris</name>
    <name type="common">Freshwater tardigrade</name>
    <dbReference type="NCBI Taxonomy" id="2072580"/>
    <lineage>
        <taxon>Eukaryota</taxon>
        <taxon>Metazoa</taxon>
        <taxon>Ecdysozoa</taxon>
        <taxon>Tardigrada</taxon>
        <taxon>Eutardigrada</taxon>
        <taxon>Parachela</taxon>
        <taxon>Hypsibioidea</taxon>
        <taxon>Hypsibiidae</taxon>
        <taxon>Hypsibius</taxon>
    </lineage>
</organism>
<sequence length="918" mass="100579">MNSVLLLTLFLALFSSNVQGQRRRRQNFGRNFFGRSDASGNSGFSSAFPNFFNQNFASSSPFGTFSFQPSFAPIPSPFNSAPSSPTNFQSFSDIAHGFGSNRQIASSPMVDNFFAGSSPSWTNIQPQQRPAPLQMQQPMTFPAQNWATNSGTAAVQSSSDLQTQINSIFRQNGMWSLPQNFVQDKFNEAWQKSTQQFGSAAVSSGAPMGGGLATGGFTTLQFGTPGSQSDMFAGTSANALDLAKSAFTLEDFSKSLSTQLNLNKTTAASALPLVTIAPSVQAPQPTIPTPVQAPQDLTDVDAAQAQQESTPPPTPAPAVVAAAPTTDCIPEQPVVPIRDFLNPARQPACAQDKYRSHTGQCNNICFPKRGKDNTVFIRLLGADYADGISEPRKSSRGKALPSARLVSSALISTKIQMAPTWTNMFMQFGQFLDHDITQTPRAQLSDDAPQCCGAANPHPQCFSISIPSNDPFYSKFQQDCMEFVRSLPGIRPGCRLGPREQMNQQTAFIDASQIYGVRPKEVKNLREFSQGRLKSRIPFANNPTYTLLPSKDNTCVDGSTDKPCFNAGDNRCNVQLGLQTLHTVFMRHHNNIVARLLRMNPDWDDEKLYQEARAIVAAQLQHITYNEWLPLLLGQDQVSKMGLRVLTSGRFTGYNVSIHPGLINEFSTAAMRVGHSMVPGKFDRYSADFVKTGSVRLRDTFFKSAFLYQNGAVDELIRGLTQQQGKAIDNSITADLSQQLFVSAPDLFGMDLVALNVQRGRDHGITGWMKWRKLCGLPTADNFGDLKAMGILPDETANRLASVYDSVEDIDLYPAGIAELQVNDGFVGPTFGCILSEQFWRLRVGDRFYYENNLPLPSTFSDAQLAQIRKSSLSRILCDTVSGLQSVQASVFETVSNENPRIPCDQIAPVSLKPWTDV</sequence>
<protein>
    <submittedName>
        <fullName evidence="7">Peroxidasin-like protein</fullName>
    </submittedName>
</protein>
<keyword evidence="5" id="KW-0408">Iron</keyword>
<feature type="binding site" description="axial binding residue" evidence="5">
    <location>
        <position position="675"/>
    </location>
    <ligand>
        <name>heme b</name>
        <dbReference type="ChEBI" id="CHEBI:60344"/>
    </ligand>
    <ligandPart>
        <name>Fe</name>
        <dbReference type="ChEBI" id="CHEBI:18248"/>
    </ligandPart>
</feature>
<keyword evidence="5" id="KW-0479">Metal-binding</keyword>
<name>A0A1W0WME2_HYPEX</name>
<dbReference type="GO" id="GO:0046872">
    <property type="term" value="F:metal ion binding"/>
    <property type="evidence" value="ECO:0007669"/>
    <property type="project" value="UniProtKB-KW"/>
</dbReference>
<feature type="signal peptide" evidence="6">
    <location>
        <begin position="1"/>
        <end position="20"/>
    </location>
</feature>
<dbReference type="GO" id="GO:0006979">
    <property type="term" value="P:response to oxidative stress"/>
    <property type="evidence" value="ECO:0007669"/>
    <property type="project" value="InterPro"/>
</dbReference>
<keyword evidence="4 6" id="KW-0732">Signal</keyword>
<dbReference type="EMBL" id="MTYJ01000075">
    <property type="protein sequence ID" value="OQV16359.1"/>
    <property type="molecule type" value="Genomic_DNA"/>
</dbReference>
<dbReference type="Pfam" id="PF03098">
    <property type="entry name" value="An_peroxidase"/>
    <property type="match status" value="1"/>
</dbReference>
<dbReference type="PRINTS" id="PR00457">
    <property type="entry name" value="ANPEROXIDASE"/>
</dbReference>
<comment type="caution">
    <text evidence="7">The sequence shown here is derived from an EMBL/GenBank/DDBJ whole genome shotgun (WGS) entry which is preliminary data.</text>
</comment>
<keyword evidence="3" id="KW-0560">Oxidoreductase</keyword>
<dbReference type="GO" id="GO:0020037">
    <property type="term" value="F:heme binding"/>
    <property type="evidence" value="ECO:0007669"/>
    <property type="project" value="InterPro"/>
</dbReference>
<dbReference type="CDD" id="cd09823">
    <property type="entry name" value="peroxinectin_like"/>
    <property type="match status" value="1"/>
</dbReference>
<evidence type="ECO:0000256" key="3">
    <source>
        <dbReference type="ARBA" id="ARBA00022559"/>
    </source>
</evidence>
<keyword evidence="5" id="KW-0349">Heme</keyword>
<accession>A0A1W0WME2</accession>
<keyword evidence="3" id="KW-0575">Peroxidase</keyword>
<dbReference type="PANTHER" id="PTHR11475">
    <property type="entry name" value="OXIDASE/PEROXIDASE"/>
    <property type="match status" value="1"/>
</dbReference>
<proteinExistence type="predicted"/>
<dbReference type="InterPro" id="IPR010255">
    <property type="entry name" value="Haem_peroxidase_sf"/>
</dbReference>
<reference evidence="8" key="1">
    <citation type="submission" date="2017-01" db="EMBL/GenBank/DDBJ databases">
        <title>Comparative genomics of anhydrobiosis in the tardigrade Hypsibius dujardini.</title>
        <authorList>
            <person name="Yoshida Y."/>
            <person name="Koutsovoulos G."/>
            <person name="Laetsch D."/>
            <person name="Stevens L."/>
            <person name="Kumar S."/>
            <person name="Horikawa D."/>
            <person name="Ishino K."/>
            <person name="Komine S."/>
            <person name="Tomita M."/>
            <person name="Blaxter M."/>
            <person name="Arakawa K."/>
        </authorList>
    </citation>
    <scope>NUCLEOTIDE SEQUENCE [LARGE SCALE GENOMIC DNA]</scope>
    <source>
        <strain evidence="8">Z151</strain>
    </source>
</reference>
<dbReference type="SUPFAM" id="SSF48113">
    <property type="entry name" value="Heme-dependent peroxidases"/>
    <property type="match status" value="1"/>
</dbReference>
<keyword evidence="8" id="KW-1185">Reference proteome</keyword>
<dbReference type="InterPro" id="IPR019791">
    <property type="entry name" value="Haem_peroxidase_animal"/>
</dbReference>
<gene>
    <name evidence="7" type="ORF">BV898_09504</name>
</gene>